<comment type="caution">
    <text evidence="1">The sequence shown here is derived from an EMBL/GenBank/DDBJ whole genome shotgun (WGS) entry which is preliminary data.</text>
</comment>
<gene>
    <name evidence="1" type="ORF">C1SCF055_LOCUS22460</name>
</gene>
<reference evidence="2" key="2">
    <citation type="submission" date="2024-04" db="EMBL/GenBank/DDBJ databases">
        <authorList>
            <person name="Chen Y."/>
            <person name="Shah S."/>
            <person name="Dougan E. K."/>
            <person name="Thang M."/>
            <person name="Chan C."/>
        </authorList>
    </citation>
    <scope>NUCLEOTIDE SEQUENCE [LARGE SCALE GENOMIC DNA]</scope>
</reference>
<name>A0A9P1CQN9_9DINO</name>
<sequence>MEPQVQKDMETLLQSQQGVNVKLSKILDLLTQNGLAYQSCLKVTDLLCHPDNRGGSMVQAHDCWKKGSLILASGLKESLLHASSMCIEMGKAAKKKVQVEKNIALMQSSENLLGHVTHSERYLTLGNSHFCMFLRACEQGCVSPAGEKLALGEDLTKLIANGWVWAVVKAEVEEAFPAFPGWAASTMNSANSNTKMTSELEAMLEIASLLKQGRKLDECVKAVKEGLPTCGEYMDDIAYFVKLYSGGDAFPVLLLLKDFCSKYGPSILAGSEMMFQLSHFDFKIKENKLPMTRAALLCTILTSKRHADGISKLVFKADLDKMKGSLKDKTVKMEGLLKEGWKQVQQHTGAQAFKAMCFGKLCVRLVLHLLSKEKHSRDHPFESAQAIVDEFANDLLNGNMQASSSVAAAAKAKAGPASANEVKDLLNASAKAMAQLECPHLLLDCFYVNPTLHEEKVFKLKSWTESAVEFIHTPIFGPEESELCEFSKLNSWKATKKGMPQRCTQEMALLKAVHTSECFRADLKKAEVQSLLLKAYKDHVGTVHNSLVFAHMPAPALFCDVKVKKGALTLYPAGTIQSLKGKDLKKVKGVVVEYQSEHFLVQPYKAFKYFDDDSADGALIPYNFVGKTSEEMDVTMVVKMVTYDGLKIPVLTNEKALTAESQLLQAEPLDDEALKAPASKKRKQG</sequence>
<dbReference type="OrthoDB" id="474399at2759"/>
<keyword evidence="3" id="KW-1185">Reference proteome</keyword>
<evidence type="ECO:0000313" key="2">
    <source>
        <dbReference type="EMBL" id="CAL1149315.1"/>
    </source>
</evidence>
<dbReference type="EMBL" id="CAMXCT020002135">
    <property type="protein sequence ID" value="CAL1149315.1"/>
    <property type="molecule type" value="Genomic_DNA"/>
</dbReference>
<proteinExistence type="predicted"/>
<evidence type="ECO:0000313" key="3">
    <source>
        <dbReference type="Proteomes" id="UP001152797"/>
    </source>
</evidence>
<dbReference type="Proteomes" id="UP001152797">
    <property type="component" value="Unassembled WGS sequence"/>
</dbReference>
<organism evidence="1">
    <name type="scientific">Cladocopium goreaui</name>
    <dbReference type="NCBI Taxonomy" id="2562237"/>
    <lineage>
        <taxon>Eukaryota</taxon>
        <taxon>Sar</taxon>
        <taxon>Alveolata</taxon>
        <taxon>Dinophyceae</taxon>
        <taxon>Suessiales</taxon>
        <taxon>Symbiodiniaceae</taxon>
        <taxon>Cladocopium</taxon>
    </lineage>
</organism>
<dbReference type="AlphaFoldDB" id="A0A9P1CQN9"/>
<dbReference type="EMBL" id="CAMXCT030002135">
    <property type="protein sequence ID" value="CAL4783252.1"/>
    <property type="molecule type" value="Genomic_DNA"/>
</dbReference>
<reference evidence="1" key="1">
    <citation type="submission" date="2022-10" db="EMBL/GenBank/DDBJ databases">
        <authorList>
            <person name="Chen Y."/>
            <person name="Dougan E. K."/>
            <person name="Chan C."/>
            <person name="Rhodes N."/>
            <person name="Thang M."/>
        </authorList>
    </citation>
    <scope>NUCLEOTIDE SEQUENCE</scope>
</reference>
<protein>
    <submittedName>
        <fullName evidence="1">Uncharacterized protein</fullName>
    </submittedName>
</protein>
<accession>A0A9P1CQN9</accession>
<evidence type="ECO:0000313" key="1">
    <source>
        <dbReference type="EMBL" id="CAI3995940.1"/>
    </source>
</evidence>
<dbReference type="EMBL" id="CAMXCT010002135">
    <property type="protein sequence ID" value="CAI3995940.1"/>
    <property type="molecule type" value="Genomic_DNA"/>
</dbReference>